<reference evidence="1 2" key="1">
    <citation type="submission" date="2019-07" db="EMBL/GenBank/DDBJ databases">
        <title>WGS assembly of Gossypium tomentosum.</title>
        <authorList>
            <person name="Chen Z.J."/>
            <person name="Sreedasyam A."/>
            <person name="Ando A."/>
            <person name="Song Q."/>
            <person name="De L."/>
            <person name="Hulse-Kemp A."/>
            <person name="Ding M."/>
            <person name="Ye W."/>
            <person name="Kirkbride R."/>
            <person name="Jenkins J."/>
            <person name="Plott C."/>
            <person name="Lovell J."/>
            <person name="Lin Y.-M."/>
            <person name="Vaughn R."/>
            <person name="Liu B."/>
            <person name="Li W."/>
            <person name="Simpson S."/>
            <person name="Scheffler B."/>
            <person name="Saski C."/>
            <person name="Grover C."/>
            <person name="Hu G."/>
            <person name="Conover J."/>
            <person name="Carlson J."/>
            <person name="Shu S."/>
            <person name="Boston L."/>
            <person name="Williams M."/>
            <person name="Peterson D."/>
            <person name="Mcgee K."/>
            <person name="Jones D."/>
            <person name="Wendel J."/>
            <person name="Stelly D."/>
            <person name="Grimwood J."/>
            <person name="Schmutz J."/>
        </authorList>
    </citation>
    <scope>NUCLEOTIDE SEQUENCE [LARGE SCALE GENOMIC DNA]</scope>
    <source>
        <strain evidence="1">7179.01</strain>
    </source>
</reference>
<proteinExistence type="predicted"/>
<dbReference type="Proteomes" id="UP000322667">
    <property type="component" value="Chromosome D04"/>
</dbReference>
<keyword evidence="2" id="KW-1185">Reference proteome</keyword>
<protein>
    <submittedName>
        <fullName evidence="1">Uncharacterized protein</fullName>
    </submittedName>
</protein>
<dbReference type="AlphaFoldDB" id="A0A5D2LEK8"/>
<organism evidence="1 2">
    <name type="scientific">Gossypium tomentosum</name>
    <name type="common">Hawaiian cotton</name>
    <name type="synonym">Gossypium sandvicense</name>
    <dbReference type="NCBI Taxonomy" id="34277"/>
    <lineage>
        <taxon>Eukaryota</taxon>
        <taxon>Viridiplantae</taxon>
        <taxon>Streptophyta</taxon>
        <taxon>Embryophyta</taxon>
        <taxon>Tracheophyta</taxon>
        <taxon>Spermatophyta</taxon>
        <taxon>Magnoliopsida</taxon>
        <taxon>eudicotyledons</taxon>
        <taxon>Gunneridae</taxon>
        <taxon>Pentapetalae</taxon>
        <taxon>rosids</taxon>
        <taxon>malvids</taxon>
        <taxon>Malvales</taxon>
        <taxon>Malvaceae</taxon>
        <taxon>Malvoideae</taxon>
        <taxon>Gossypium</taxon>
    </lineage>
</organism>
<evidence type="ECO:0000313" key="2">
    <source>
        <dbReference type="Proteomes" id="UP000322667"/>
    </source>
</evidence>
<sequence length="75" mass="8625">MIFAVLFSHCMVADLRSVPLVVELFGVAPWLRIPPVSLGWRLVMVGSSVRCALSCKLGFQWKWKWRLFGNENHTH</sequence>
<dbReference type="EMBL" id="CM017626">
    <property type="protein sequence ID" value="TYH77618.1"/>
    <property type="molecule type" value="Genomic_DNA"/>
</dbReference>
<gene>
    <name evidence="1" type="ORF">ES332_D04G166300v1</name>
</gene>
<accession>A0A5D2LEK8</accession>
<name>A0A5D2LEK8_GOSTO</name>
<evidence type="ECO:0000313" key="1">
    <source>
        <dbReference type="EMBL" id="TYH77618.1"/>
    </source>
</evidence>